<evidence type="ECO:0000256" key="3">
    <source>
        <dbReference type="ARBA" id="ARBA00022980"/>
    </source>
</evidence>
<keyword evidence="5" id="KW-0687">Ribonucleoprotein</keyword>
<dbReference type="STRING" id="1381753.V2XYE1"/>
<evidence type="ECO:0000256" key="1">
    <source>
        <dbReference type="ARBA" id="ARBA00004173"/>
    </source>
</evidence>
<reference evidence="7 8" key="1">
    <citation type="journal article" date="2014" name="BMC Genomics">
        <title>Genome and secretome analysis of the hemibiotrophic fungal pathogen, Moniliophthora roreri, which causes frosty pod rot disease of cacao: mechanisms of the biotrophic and necrotrophic phases.</title>
        <authorList>
            <person name="Meinhardt L.W."/>
            <person name="Costa G.G.L."/>
            <person name="Thomazella D.P.T."/>
            <person name="Teixeira P.J.P.L."/>
            <person name="Carazzolle M.F."/>
            <person name="Schuster S.C."/>
            <person name="Carlson J.E."/>
            <person name="Guiltinan M.J."/>
            <person name="Mieczkowski P."/>
            <person name="Farmer A."/>
            <person name="Ramaraj T."/>
            <person name="Crozier J."/>
            <person name="Davis R.E."/>
            <person name="Shao J."/>
            <person name="Melnick R.L."/>
            <person name="Pereira G.A.G."/>
            <person name="Bailey B.A."/>
        </authorList>
    </citation>
    <scope>NUCLEOTIDE SEQUENCE [LARGE SCALE GENOMIC DNA]</scope>
    <source>
        <strain evidence="7 8">MCA 2997</strain>
    </source>
</reference>
<keyword evidence="3" id="KW-0689">Ribosomal protein</keyword>
<evidence type="ECO:0000256" key="4">
    <source>
        <dbReference type="ARBA" id="ARBA00023128"/>
    </source>
</evidence>
<protein>
    <recommendedName>
        <fullName evidence="6">Large ribosomal subunit protein mL49</fullName>
    </recommendedName>
</protein>
<dbReference type="HOGENOM" id="CLU_085757_4_0_1"/>
<evidence type="ECO:0000256" key="2">
    <source>
        <dbReference type="ARBA" id="ARBA00005677"/>
    </source>
</evidence>
<dbReference type="KEGG" id="mrr:Moror_17300"/>
<evidence type="ECO:0000313" key="8">
    <source>
        <dbReference type="Proteomes" id="UP000017559"/>
    </source>
</evidence>
<accession>V2XYE1</accession>
<keyword evidence="4" id="KW-0496">Mitochondrion</keyword>
<dbReference type="PANTHER" id="PTHR13477:SF0">
    <property type="entry name" value="LARGE RIBOSOMAL SUBUNIT PROTEIN ML49"/>
    <property type="match status" value="1"/>
</dbReference>
<organism evidence="7 8">
    <name type="scientific">Moniliophthora roreri (strain MCA 2997)</name>
    <name type="common">Cocoa frosty pod rot fungus</name>
    <name type="synonym">Crinipellis roreri</name>
    <dbReference type="NCBI Taxonomy" id="1381753"/>
    <lineage>
        <taxon>Eukaryota</taxon>
        <taxon>Fungi</taxon>
        <taxon>Dikarya</taxon>
        <taxon>Basidiomycota</taxon>
        <taxon>Agaricomycotina</taxon>
        <taxon>Agaricomycetes</taxon>
        <taxon>Agaricomycetidae</taxon>
        <taxon>Agaricales</taxon>
        <taxon>Marasmiineae</taxon>
        <taxon>Marasmiaceae</taxon>
        <taxon>Moniliophthora</taxon>
    </lineage>
</organism>
<sequence length="103" mass="11711">MASPTTASIQPLKQLPYLIRRNANSNLPVYTDIRNAGTRHLLNVRNVEGDIDALARDISSSLFPANTSEATKMRIHTIRSRHLVIQGGRWKNEVMDWLQKRGF</sequence>
<evidence type="ECO:0000256" key="6">
    <source>
        <dbReference type="ARBA" id="ARBA00035191"/>
    </source>
</evidence>
<evidence type="ECO:0000313" key="7">
    <source>
        <dbReference type="EMBL" id="ESK97871.1"/>
    </source>
</evidence>
<dbReference type="EMBL" id="AWSO01000016">
    <property type="protein sequence ID" value="ESK97871.1"/>
    <property type="molecule type" value="Genomic_DNA"/>
</dbReference>
<dbReference type="Proteomes" id="UP000017559">
    <property type="component" value="Unassembled WGS sequence"/>
</dbReference>
<dbReference type="GO" id="GO:0005762">
    <property type="term" value="C:mitochondrial large ribosomal subunit"/>
    <property type="evidence" value="ECO:0007669"/>
    <property type="project" value="TreeGrafter"/>
</dbReference>
<keyword evidence="8" id="KW-1185">Reference proteome</keyword>
<dbReference type="InterPro" id="IPR007740">
    <property type="entry name" value="Ribosomal_mL49"/>
</dbReference>
<gene>
    <name evidence="7" type="ORF">Moror_17300</name>
</gene>
<comment type="similarity">
    <text evidence="2">Belongs to the mitochondrion-specific ribosomal protein mL49 family.</text>
</comment>
<dbReference type="Gene3D" id="3.30.780.10">
    <property type="entry name" value="SUI1-like domain"/>
    <property type="match status" value="1"/>
</dbReference>
<proteinExistence type="inferred from homology"/>
<name>V2XYE1_MONRO</name>
<comment type="caution">
    <text evidence="7">The sequence shown here is derived from an EMBL/GenBank/DDBJ whole genome shotgun (WGS) entry which is preliminary data.</text>
</comment>
<dbReference type="Pfam" id="PF05046">
    <property type="entry name" value="Img2"/>
    <property type="match status" value="1"/>
</dbReference>
<dbReference type="PANTHER" id="PTHR13477">
    <property type="entry name" value="MITOCHONDRIAL 39S RIBOSOMAL PROTEIN L49"/>
    <property type="match status" value="1"/>
</dbReference>
<dbReference type="AlphaFoldDB" id="V2XYE1"/>
<dbReference type="GO" id="GO:0003735">
    <property type="term" value="F:structural constituent of ribosome"/>
    <property type="evidence" value="ECO:0007669"/>
    <property type="project" value="InterPro"/>
</dbReference>
<dbReference type="GO" id="GO:0006412">
    <property type="term" value="P:translation"/>
    <property type="evidence" value="ECO:0007669"/>
    <property type="project" value="InterPro"/>
</dbReference>
<dbReference type="OrthoDB" id="19439at2759"/>
<comment type="subcellular location">
    <subcellularLocation>
        <location evidence="1">Mitochondrion</location>
    </subcellularLocation>
</comment>
<evidence type="ECO:0000256" key="5">
    <source>
        <dbReference type="ARBA" id="ARBA00023274"/>
    </source>
</evidence>